<sequence>MKCEVIFNEITTVSVGYGDVCYISILGLDLNGMFNVLEPKFQSFAYSHVQIIETMKQFATVFENTMGKCTQTSASLFLK</sequence>
<organism evidence="1 2">
    <name type="scientific">Hymenolepis diminuta</name>
    <name type="common">Rat tapeworm</name>
    <dbReference type="NCBI Taxonomy" id="6216"/>
    <lineage>
        <taxon>Eukaryota</taxon>
        <taxon>Metazoa</taxon>
        <taxon>Spiralia</taxon>
        <taxon>Lophotrochozoa</taxon>
        <taxon>Platyhelminthes</taxon>
        <taxon>Cestoda</taxon>
        <taxon>Eucestoda</taxon>
        <taxon>Cyclophyllidea</taxon>
        <taxon>Hymenolepididae</taxon>
        <taxon>Hymenolepis</taxon>
    </lineage>
</organism>
<keyword evidence="2" id="KW-1185">Reference proteome</keyword>
<accession>A0A564Y1J2</accession>
<name>A0A564Y1J2_HYMDI</name>
<reference evidence="1 2" key="1">
    <citation type="submission" date="2019-07" db="EMBL/GenBank/DDBJ databases">
        <authorList>
            <person name="Jastrzebski P J."/>
            <person name="Paukszto L."/>
            <person name="Jastrzebski P J."/>
        </authorList>
    </citation>
    <scope>NUCLEOTIDE SEQUENCE [LARGE SCALE GENOMIC DNA]</scope>
    <source>
        <strain evidence="1 2">WMS-il1</strain>
    </source>
</reference>
<proteinExistence type="predicted"/>
<dbReference type="AlphaFoldDB" id="A0A564Y1J2"/>
<gene>
    <name evidence="1" type="ORF">WMSIL1_LOCUS2000</name>
</gene>
<evidence type="ECO:0000313" key="1">
    <source>
        <dbReference type="EMBL" id="VUZ41091.1"/>
    </source>
</evidence>
<protein>
    <submittedName>
        <fullName evidence="1">Uncharacterized protein</fullName>
    </submittedName>
</protein>
<dbReference type="EMBL" id="CABIJS010000046">
    <property type="protein sequence ID" value="VUZ41091.1"/>
    <property type="molecule type" value="Genomic_DNA"/>
</dbReference>
<evidence type="ECO:0000313" key="2">
    <source>
        <dbReference type="Proteomes" id="UP000321570"/>
    </source>
</evidence>
<dbReference type="Proteomes" id="UP000321570">
    <property type="component" value="Unassembled WGS sequence"/>
</dbReference>